<evidence type="ECO:0000256" key="1">
    <source>
        <dbReference type="SAM" id="MobiDB-lite"/>
    </source>
</evidence>
<organism evidence="2 3">
    <name type="scientific">Trifolium medium</name>
    <dbReference type="NCBI Taxonomy" id="97028"/>
    <lineage>
        <taxon>Eukaryota</taxon>
        <taxon>Viridiplantae</taxon>
        <taxon>Streptophyta</taxon>
        <taxon>Embryophyta</taxon>
        <taxon>Tracheophyta</taxon>
        <taxon>Spermatophyta</taxon>
        <taxon>Magnoliopsida</taxon>
        <taxon>eudicotyledons</taxon>
        <taxon>Gunneridae</taxon>
        <taxon>Pentapetalae</taxon>
        <taxon>rosids</taxon>
        <taxon>fabids</taxon>
        <taxon>Fabales</taxon>
        <taxon>Fabaceae</taxon>
        <taxon>Papilionoideae</taxon>
        <taxon>50 kb inversion clade</taxon>
        <taxon>NPAAA clade</taxon>
        <taxon>Hologalegina</taxon>
        <taxon>IRL clade</taxon>
        <taxon>Trifolieae</taxon>
        <taxon>Trifolium</taxon>
    </lineage>
</organism>
<feature type="region of interest" description="Disordered" evidence="1">
    <location>
        <begin position="1"/>
        <end position="21"/>
    </location>
</feature>
<proteinExistence type="predicted"/>
<evidence type="ECO:0000313" key="2">
    <source>
        <dbReference type="EMBL" id="MCI18803.1"/>
    </source>
</evidence>
<keyword evidence="2" id="KW-0645">Protease</keyword>
<comment type="caution">
    <text evidence="2">The sequence shown here is derived from an EMBL/GenBank/DDBJ whole genome shotgun (WGS) entry which is preliminary data.</text>
</comment>
<keyword evidence="2" id="KW-0378">Hydrolase</keyword>
<keyword evidence="3" id="KW-1185">Reference proteome</keyword>
<feature type="compositionally biased region" description="Pro residues" evidence="1">
    <location>
        <begin position="9"/>
        <end position="21"/>
    </location>
</feature>
<sequence>ARKKNQSPKPSPAPSPAPPIHKWPAAVQEEHQMVRLDHTIELNQNRAHYGNLFGGQDRFDAIKHVLTPDGVGPAHDDKWMMMSYMGFLVDQKYKHVVALTGVNGGYSETYFLLEGAPTSRERLMCIGWVNGNHFLVISLKPDCPLPPTSPM</sequence>
<dbReference type="GO" id="GO:0006508">
    <property type="term" value="P:proteolysis"/>
    <property type="evidence" value="ECO:0007669"/>
    <property type="project" value="UniProtKB-KW"/>
</dbReference>
<gene>
    <name evidence="2" type="ORF">A2U01_0039958</name>
</gene>
<dbReference type="Proteomes" id="UP000265520">
    <property type="component" value="Unassembled WGS sequence"/>
</dbReference>
<dbReference type="EMBL" id="LXQA010111895">
    <property type="protein sequence ID" value="MCI18803.1"/>
    <property type="molecule type" value="Genomic_DNA"/>
</dbReference>
<accession>A0A392Q329</accession>
<protein>
    <submittedName>
        <fullName evidence="2">OTU-like cysteine protease</fullName>
    </submittedName>
</protein>
<name>A0A392Q329_9FABA</name>
<dbReference type="AlphaFoldDB" id="A0A392Q329"/>
<feature type="non-terminal residue" evidence="2">
    <location>
        <position position="1"/>
    </location>
</feature>
<dbReference type="GO" id="GO:0008233">
    <property type="term" value="F:peptidase activity"/>
    <property type="evidence" value="ECO:0007669"/>
    <property type="project" value="UniProtKB-KW"/>
</dbReference>
<evidence type="ECO:0000313" key="3">
    <source>
        <dbReference type="Proteomes" id="UP000265520"/>
    </source>
</evidence>
<reference evidence="2 3" key="1">
    <citation type="journal article" date="2018" name="Front. Plant Sci.">
        <title>Red Clover (Trifolium pratense) and Zigzag Clover (T. medium) - A Picture of Genomic Similarities and Differences.</title>
        <authorList>
            <person name="Dluhosova J."/>
            <person name="Istvanek J."/>
            <person name="Nedelnik J."/>
            <person name="Repkova J."/>
        </authorList>
    </citation>
    <scope>NUCLEOTIDE SEQUENCE [LARGE SCALE GENOMIC DNA]</scope>
    <source>
        <strain evidence="3">cv. 10/8</strain>
        <tissue evidence="2">Leaf</tissue>
    </source>
</reference>